<reference evidence="1" key="1">
    <citation type="submission" date="2014-11" db="EMBL/GenBank/DDBJ databases">
        <authorList>
            <person name="Amaro Gonzalez C."/>
        </authorList>
    </citation>
    <scope>NUCLEOTIDE SEQUENCE</scope>
</reference>
<name>A0A0E9SCW5_ANGAN</name>
<proteinExistence type="predicted"/>
<reference evidence="1" key="2">
    <citation type="journal article" date="2015" name="Fish Shellfish Immunol.">
        <title>Early steps in the European eel (Anguilla anguilla)-Vibrio vulnificus interaction in the gills: Role of the RtxA13 toxin.</title>
        <authorList>
            <person name="Callol A."/>
            <person name="Pajuelo D."/>
            <person name="Ebbesson L."/>
            <person name="Teles M."/>
            <person name="MacKenzie S."/>
            <person name="Amaro C."/>
        </authorList>
    </citation>
    <scope>NUCLEOTIDE SEQUENCE</scope>
</reference>
<sequence length="36" mass="4185">MEPVFPHNKPVSDKIQLCLPYTVPKWPPEVFLLSSF</sequence>
<dbReference type="AlphaFoldDB" id="A0A0E9SCW5"/>
<evidence type="ECO:0000313" key="1">
    <source>
        <dbReference type="EMBL" id="JAH38530.1"/>
    </source>
</evidence>
<accession>A0A0E9SCW5</accession>
<dbReference type="EMBL" id="GBXM01070047">
    <property type="protein sequence ID" value="JAH38530.1"/>
    <property type="molecule type" value="Transcribed_RNA"/>
</dbReference>
<protein>
    <submittedName>
        <fullName evidence="1">Uncharacterized protein</fullName>
    </submittedName>
</protein>
<organism evidence="1">
    <name type="scientific">Anguilla anguilla</name>
    <name type="common">European freshwater eel</name>
    <name type="synonym">Muraena anguilla</name>
    <dbReference type="NCBI Taxonomy" id="7936"/>
    <lineage>
        <taxon>Eukaryota</taxon>
        <taxon>Metazoa</taxon>
        <taxon>Chordata</taxon>
        <taxon>Craniata</taxon>
        <taxon>Vertebrata</taxon>
        <taxon>Euteleostomi</taxon>
        <taxon>Actinopterygii</taxon>
        <taxon>Neopterygii</taxon>
        <taxon>Teleostei</taxon>
        <taxon>Anguilliformes</taxon>
        <taxon>Anguillidae</taxon>
        <taxon>Anguilla</taxon>
    </lineage>
</organism>